<feature type="compositionally biased region" description="Acidic residues" evidence="1">
    <location>
        <begin position="16"/>
        <end position="25"/>
    </location>
</feature>
<name>A0A9P5TUK0_9AGAR</name>
<proteinExistence type="predicted"/>
<accession>A0A9P5TUK0</accession>
<sequence length="279" mass="31565">MARSTPSTVKSREIIDNSDDFEDDVSANSVTDLTHDNSSDEEDTDEIQSQASTNFSIDPEIAADLQRLRKENAEKEEAVRKAEKKKKKAEEKKRRADSSSPKTPAQPRKRGHKSDEKQVPKDLNISISLQLYAYPTTAEAKKPVKTRTAAKTQIWKFDFTDPFSTFEAQLLVRTDDFFKPDKSNIDDYDIAYTVARTAPQPVTLDGEESYTHLVESLKSTSQVVVYVTKKEADLIDHVKRNPVRAKIVGFILKQQHISLSTSGALRDGPWPWYVLCPFI</sequence>
<dbReference type="OrthoDB" id="3063862at2759"/>
<keyword evidence="3" id="KW-1185">Reference proteome</keyword>
<feature type="region of interest" description="Disordered" evidence="1">
    <location>
        <begin position="1"/>
        <end position="120"/>
    </location>
</feature>
<reference evidence="2" key="1">
    <citation type="submission" date="2020-11" db="EMBL/GenBank/DDBJ databases">
        <authorList>
            <consortium name="DOE Joint Genome Institute"/>
            <person name="Ahrendt S."/>
            <person name="Riley R."/>
            <person name="Andreopoulos W."/>
            <person name="Labutti K."/>
            <person name="Pangilinan J."/>
            <person name="Ruiz-Duenas F.J."/>
            <person name="Barrasa J.M."/>
            <person name="Sanchez-Garcia M."/>
            <person name="Camarero S."/>
            <person name="Miyauchi S."/>
            <person name="Serrano A."/>
            <person name="Linde D."/>
            <person name="Babiker R."/>
            <person name="Drula E."/>
            <person name="Ayuso-Fernandez I."/>
            <person name="Pacheco R."/>
            <person name="Padilla G."/>
            <person name="Ferreira P."/>
            <person name="Barriuso J."/>
            <person name="Kellner H."/>
            <person name="Castanera R."/>
            <person name="Alfaro M."/>
            <person name="Ramirez L."/>
            <person name="Pisabarro A.G."/>
            <person name="Kuo A."/>
            <person name="Tritt A."/>
            <person name="Lipzen A."/>
            <person name="He G."/>
            <person name="Yan M."/>
            <person name="Ng V."/>
            <person name="Cullen D."/>
            <person name="Martin F."/>
            <person name="Rosso M.-N."/>
            <person name="Henrissat B."/>
            <person name="Hibbett D."/>
            <person name="Martinez A.T."/>
            <person name="Grigoriev I.V."/>
        </authorList>
    </citation>
    <scope>NUCLEOTIDE SEQUENCE</scope>
    <source>
        <strain evidence="2">AH 40177</strain>
    </source>
</reference>
<dbReference type="AlphaFoldDB" id="A0A9P5TUK0"/>
<comment type="caution">
    <text evidence="2">The sequence shown here is derived from an EMBL/GenBank/DDBJ whole genome shotgun (WGS) entry which is preliminary data.</text>
</comment>
<feature type="compositionally biased region" description="Polar residues" evidence="1">
    <location>
        <begin position="47"/>
        <end position="56"/>
    </location>
</feature>
<feature type="compositionally biased region" description="Basic and acidic residues" evidence="1">
    <location>
        <begin position="88"/>
        <end position="97"/>
    </location>
</feature>
<feature type="compositionally biased region" description="Basic and acidic residues" evidence="1">
    <location>
        <begin position="66"/>
        <end position="81"/>
    </location>
</feature>
<organism evidence="2 3">
    <name type="scientific">Rhodocollybia butyracea</name>
    <dbReference type="NCBI Taxonomy" id="206335"/>
    <lineage>
        <taxon>Eukaryota</taxon>
        <taxon>Fungi</taxon>
        <taxon>Dikarya</taxon>
        <taxon>Basidiomycota</taxon>
        <taxon>Agaricomycotina</taxon>
        <taxon>Agaricomycetes</taxon>
        <taxon>Agaricomycetidae</taxon>
        <taxon>Agaricales</taxon>
        <taxon>Marasmiineae</taxon>
        <taxon>Omphalotaceae</taxon>
        <taxon>Rhodocollybia</taxon>
    </lineage>
</organism>
<dbReference type="EMBL" id="JADNRY010001047">
    <property type="protein sequence ID" value="KAF9022025.1"/>
    <property type="molecule type" value="Genomic_DNA"/>
</dbReference>
<protein>
    <submittedName>
        <fullName evidence="2">Uncharacterized protein</fullName>
    </submittedName>
</protein>
<evidence type="ECO:0000256" key="1">
    <source>
        <dbReference type="SAM" id="MobiDB-lite"/>
    </source>
</evidence>
<gene>
    <name evidence="2" type="ORF">BDP27DRAFT_1438997</name>
</gene>
<dbReference type="Proteomes" id="UP000772434">
    <property type="component" value="Unassembled WGS sequence"/>
</dbReference>
<evidence type="ECO:0000313" key="3">
    <source>
        <dbReference type="Proteomes" id="UP000772434"/>
    </source>
</evidence>
<evidence type="ECO:0000313" key="2">
    <source>
        <dbReference type="EMBL" id="KAF9022025.1"/>
    </source>
</evidence>